<dbReference type="AlphaFoldDB" id="A0AAV6H022"/>
<dbReference type="Gene3D" id="1.10.287.110">
    <property type="entry name" value="DnaJ domain"/>
    <property type="match status" value="1"/>
</dbReference>
<dbReference type="Pfam" id="PF07743">
    <property type="entry name" value="HSCB_C"/>
    <property type="match status" value="1"/>
</dbReference>
<dbReference type="InterPro" id="IPR036869">
    <property type="entry name" value="J_dom_sf"/>
</dbReference>
<dbReference type="GO" id="GO:0051259">
    <property type="term" value="P:protein complex oligomerization"/>
    <property type="evidence" value="ECO:0007669"/>
    <property type="project" value="InterPro"/>
</dbReference>
<name>A0AAV6H022_9TELE</name>
<keyword evidence="9" id="KW-1185">Reference proteome</keyword>
<dbReference type="PANTHER" id="PTHR14021">
    <property type="entry name" value="IRON-SULFUR CLUSTER CO-CHAPERONE PROTEIN HSCB"/>
    <property type="match status" value="1"/>
</dbReference>
<dbReference type="SMART" id="SM00271">
    <property type="entry name" value="DnaJ"/>
    <property type="match status" value="1"/>
</dbReference>
<dbReference type="GO" id="GO:0005739">
    <property type="term" value="C:mitochondrion"/>
    <property type="evidence" value="ECO:0007669"/>
    <property type="project" value="UniProtKB-SubCell"/>
</dbReference>
<dbReference type="PANTHER" id="PTHR14021:SF15">
    <property type="entry name" value="IRON-SULFUR CLUSTER CO-CHAPERONE PROTEIN HSCB"/>
    <property type="match status" value="1"/>
</dbReference>
<dbReference type="FunFam" id="1.20.1280.20:FF:000002">
    <property type="entry name" value="HscB mitochondrial iron-sulfur cluster co-chaperone"/>
    <property type="match status" value="1"/>
</dbReference>
<dbReference type="Proteomes" id="UP000823561">
    <property type="component" value="Chromosome 5"/>
</dbReference>
<keyword evidence="4" id="KW-0963">Cytoplasm</keyword>
<evidence type="ECO:0000259" key="7">
    <source>
        <dbReference type="PROSITE" id="PS50076"/>
    </source>
</evidence>
<evidence type="ECO:0000256" key="3">
    <source>
        <dbReference type="ARBA" id="ARBA00010476"/>
    </source>
</evidence>
<dbReference type="InterPro" id="IPR036386">
    <property type="entry name" value="HscB_C_sf"/>
</dbReference>
<comment type="subcellular location">
    <subcellularLocation>
        <location evidence="2">Cytoplasm</location>
    </subcellularLocation>
    <subcellularLocation>
        <location evidence="1">Mitochondrion</location>
    </subcellularLocation>
</comment>
<sequence length="279" mass="32060">MLTQHKLRQLCFLYWLQYARKVYGNGQRVLNPTRYFGSLVTFSSNVVGHGRYIGNLFHHDIGSQTVTYVHLATKRLYTNSVNRKCWSCGSSAPSFFCPSCKLVQPPADRTSYFDIMDCEQTFALDTQRLQRTYLHLQRSLHPDNFTRRTSKEQEYSAEQSAFVNKAYRILLKPLSRGLYMLELKGMHLEEGTDLSADPQLLMEVMEINESLAETRSQDEEVDSIGRSMRERLKDLMGQINTALNEGDLQSAKALLAQMKYFANIEEKVKDKLSELAESA</sequence>
<evidence type="ECO:0000256" key="4">
    <source>
        <dbReference type="ARBA" id="ARBA00022490"/>
    </source>
</evidence>
<dbReference type="EMBL" id="JADWDJ010000005">
    <property type="protein sequence ID" value="KAG5280654.1"/>
    <property type="molecule type" value="Genomic_DNA"/>
</dbReference>
<comment type="caution">
    <text evidence="8">The sequence shown here is derived from an EMBL/GenBank/DDBJ whole genome shotgun (WGS) entry which is preliminary data.</text>
</comment>
<comment type="similarity">
    <text evidence="3">Belongs to the HscB family.</text>
</comment>
<dbReference type="GO" id="GO:0051087">
    <property type="term" value="F:protein-folding chaperone binding"/>
    <property type="evidence" value="ECO:0007669"/>
    <property type="project" value="InterPro"/>
</dbReference>
<evidence type="ECO:0000313" key="8">
    <source>
        <dbReference type="EMBL" id="KAG5280654.1"/>
    </source>
</evidence>
<dbReference type="SUPFAM" id="SSF46565">
    <property type="entry name" value="Chaperone J-domain"/>
    <property type="match status" value="1"/>
</dbReference>
<gene>
    <name evidence="8" type="ORF">AALO_G00062520</name>
</gene>
<dbReference type="Gene3D" id="1.20.1280.20">
    <property type="entry name" value="HscB, C-terminal domain"/>
    <property type="match status" value="1"/>
</dbReference>
<evidence type="ECO:0000256" key="5">
    <source>
        <dbReference type="ARBA" id="ARBA00023128"/>
    </source>
</evidence>
<evidence type="ECO:0000256" key="1">
    <source>
        <dbReference type="ARBA" id="ARBA00004173"/>
    </source>
</evidence>
<dbReference type="NCBIfam" id="TIGR00714">
    <property type="entry name" value="hscB"/>
    <property type="match status" value="1"/>
</dbReference>
<keyword evidence="6" id="KW-0143">Chaperone</keyword>
<dbReference type="InterPro" id="IPR004640">
    <property type="entry name" value="HscB"/>
</dbReference>
<reference evidence="8" key="1">
    <citation type="submission" date="2020-10" db="EMBL/GenBank/DDBJ databases">
        <title>Chromosome-scale genome assembly of the Allis shad, Alosa alosa.</title>
        <authorList>
            <person name="Margot Z."/>
            <person name="Christophe K."/>
            <person name="Cabau C."/>
            <person name="Louis A."/>
            <person name="Berthelot C."/>
            <person name="Parey E."/>
            <person name="Roest Crollius H."/>
            <person name="Montfort J."/>
            <person name="Robinson-Rechavi M."/>
            <person name="Bucao C."/>
            <person name="Bouchez O."/>
            <person name="Gislard M."/>
            <person name="Lluch J."/>
            <person name="Milhes M."/>
            <person name="Lampietro C."/>
            <person name="Lopez Roques C."/>
            <person name="Donnadieu C."/>
            <person name="Braasch I."/>
            <person name="Desvignes T."/>
            <person name="Postlethwait J."/>
            <person name="Bobe J."/>
            <person name="Guiguen Y."/>
        </authorList>
    </citation>
    <scope>NUCLEOTIDE SEQUENCE</scope>
    <source>
        <strain evidence="8">M-15738</strain>
        <tissue evidence="8">Blood</tissue>
    </source>
</reference>
<dbReference type="HAMAP" id="MF_00682">
    <property type="entry name" value="HscB"/>
    <property type="match status" value="1"/>
</dbReference>
<dbReference type="InterPro" id="IPR009073">
    <property type="entry name" value="HscB_oligo_C"/>
</dbReference>
<dbReference type="InterPro" id="IPR001623">
    <property type="entry name" value="DnaJ_domain"/>
</dbReference>
<keyword evidence="5" id="KW-0496">Mitochondrion</keyword>
<organism evidence="8 9">
    <name type="scientific">Alosa alosa</name>
    <name type="common">allis shad</name>
    <dbReference type="NCBI Taxonomy" id="278164"/>
    <lineage>
        <taxon>Eukaryota</taxon>
        <taxon>Metazoa</taxon>
        <taxon>Chordata</taxon>
        <taxon>Craniata</taxon>
        <taxon>Vertebrata</taxon>
        <taxon>Euteleostomi</taxon>
        <taxon>Actinopterygii</taxon>
        <taxon>Neopterygii</taxon>
        <taxon>Teleostei</taxon>
        <taxon>Clupei</taxon>
        <taxon>Clupeiformes</taxon>
        <taxon>Clupeoidei</taxon>
        <taxon>Clupeidae</taxon>
        <taxon>Alosa</taxon>
    </lineage>
</organism>
<evidence type="ECO:0000256" key="2">
    <source>
        <dbReference type="ARBA" id="ARBA00004496"/>
    </source>
</evidence>
<proteinExistence type="inferred from homology"/>
<protein>
    <recommendedName>
        <fullName evidence="7">J domain-containing protein</fullName>
    </recommendedName>
</protein>
<dbReference type="SUPFAM" id="SSF47144">
    <property type="entry name" value="HSC20 (HSCB), C-terminal oligomerisation domain"/>
    <property type="match status" value="1"/>
</dbReference>
<dbReference type="GO" id="GO:0044571">
    <property type="term" value="P:[2Fe-2S] cluster assembly"/>
    <property type="evidence" value="ECO:0007669"/>
    <property type="project" value="InterPro"/>
</dbReference>
<evidence type="ECO:0000256" key="6">
    <source>
        <dbReference type="ARBA" id="ARBA00023186"/>
    </source>
</evidence>
<feature type="domain" description="J" evidence="7">
    <location>
        <begin position="111"/>
        <end position="183"/>
    </location>
</feature>
<dbReference type="GO" id="GO:0001671">
    <property type="term" value="F:ATPase activator activity"/>
    <property type="evidence" value="ECO:0007669"/>
    <property type="project" value="InterPro"/>
</dbReference>
<dbReference type="PROSITE" id="PS50076">
    <property type="entry name" value="DNAJ_2"/>
    <property type="match status" value="1"/>
</dbReference>
<evidence type="ECO:0000313" key="9">
    <source>
        <dbReference type="Proteomes" id="UP000823561"/>
    </source>
</evidence>
<accession>A0AAV6H022</accession>